<name>A0A2N0B763_9LEPT</name>
<sequence length="227" mass="26344">MSFLRNQTDRITGIIRRISVLFVFVFSIFLIFSCSGKNLRLQGELRRLPELPYYGTGFYVSASKVDKDDLDEIRKDLKNELASRTPKDRLERWQEISSLNGSEGMYVLFQIVPETRVLPEFLNFEFSLNDKPSEKVWGYYVQTFTARVRNSRFSALPAYGTFAYPYYPATPGLYSSGPILYDSDVTTDTEHCYRFLVRFPKENATVPGTRTFFQVITPAKSILKFEY</sequence>
<dbReference type="PROSITE" id="PS51257">
    <property type="entry name" value="PROKAR_LIPOPROTEIN"/>
    <property type="match status" value="1"/>
</dbReference>
<keyword evidence="1" id="KW-0812">Transmembrane</keyword>
<feature type="transmembrane region" description="Helical" evidence="1">
    <location>
        <begin position="14"/>
        <end position="32"/>
    </location>
</feature>
<dbReference type="EMBL" id="NPEF01000138">
    <property type="protein sequence ID" value="PJZ92412.1"/>
    <property type="molecule type" value="Genomic_DNA"/>
</dbReference>
<proteinExistence type="predicted"/>
<comment type="caution">
    <text evidence="2">The sequence shown here is derived from an EMBL/GenBank/DDBJ whole genome shotgun (WGS) entry which is preliminary data.</text>
</comment>
<evidence type="ECO:0000256" key="1">
    <source>
        <dbReference type="SAM" id="Phobius"/>
    </source>
</evidence>
<accession>A0A2N0B763</accession>
<protein>
    <recommendedName>
        <fullName evidence="3">Lipoprotein</fullName>
    </recommendedName>
</protein>
<keyword evidence="1" id="KW-1133">Transmembrane helix</keyword>
<dbReference type="AlphaFoldDB" id="A0A2N0B763"/>
<evidence type="ECO:0000313" key="2">
    <source>
        <dbReference type="EMBL" id="PJZ92412.1"/>
    </source>
</evidence>
<gene>
    <name evidence="2" type="ORF">CH379_13250</name>
</gene>
<evidence type="ECO:0008006" key="3">
    <source>
        <dbReference type="Google" id="ProtNLM"/>
    </source>
</evidence>
<reference evidence="2" key="1">
    <citation type="submission" date="2017-07" db="EMBL/GenBank/DDBJ databases">
        <title>Leptospira spp. isolated from tropical soils.</title>
        <authorList>
            <person name="Thibeaux R."/>
            <person name="Iraola G."/>
            <person name="Ferres I."/>
            <person name="Bierque E."/>
            <person name="Girault D."/>
            <person name="Soupe-Gilbert M.-E."/>
            <person name="Picardeau M."/>
            <person name="Goarant C."/>
        </authorList>
    </citation>
    <scope>NUCLEOTIDE SEQUENCE [LARGE SCALE GENOMIC DNA]</scope>
    <source>
        <strain evidence="2">ATI7-C-A5</strain>
    </source>
</reference>
<dbReference type="OrthoDB" id="335481at2"/>
<organism evidence="2">
    <name type="scientific">Leptospira ellisii</name>
    <dbReference type="NCBI Taxonomy" id="2023197"/>
    <lineage>
        <taxon>Bacteria</taxon>
        <taxon>Pseudomonadati</taxon>
        <taxon>Spirochaetota</taxon>
        <taxon>Spirochaetia</taxon>
        <taxon>Leptospirales</taxon>
        <taxon>Leptospiraceae</taxon>
        <taxon>Leptospira</taxon>
    </lineage>
</organism>
<keyword evidence="1" id="KW-0472">Membrane</keyword>